<sequence length="299" mass="33655">MDDYTLVQQFLLIGLDGTDSRHKSVAKSAVLRAAAAGKRAERLLASGDCQSPGFADKLEKEMKTVKSLKTEALNKEAGEDIGILISRGALDEVPDLLGCDMYYDTAGVDLMVYRSDQDIYQKVTEALRAELLEEGELTDDGILLLWMIRESGFIHEIFSAKEQEEISQKMVRMAASGQWTGVLWNQEFHKAFESLGTAFLRKKKKLFQNPYMQGVNLTFPFLERRQAVFVDFVIFGTTVSDRRTAMMSFLCEHGHFVEEVKNGTETLLKIDNIFYRIVPKTVSCQGIPVQGALLSPVYR</sequence>
<evidence type="ECO:0000313" key="1">
    <source>
        <dbReference type="EMBL" id="MET3750013.1"/>
    </source>
</evidence>
<protein>
    <recommendedName>
        <fullName evidence="3">DUF1835 domain-containing protein</fullName>
    </recommendedName>
</protein>
<keyword evidence="2" id="KW-1185">Reference proteome</keyword>
<reference evidence="1 2" key="1">
    <citation type="submission" date="2024-06" db="EMBL/GenBank/DDBJ databases">
        <title>Genomic Encyclopedia of Type Strains, Phase IV (KMG-IV): sequencing the most valuable type-strain genomes for metagenomic binning, comparative biology and taxonomic classification.</title>
        <authorList>
            <person name="Goeker M."/>
        </authorList>
    </citation>
    <scope>NUCLEOTIDE SEQUENCE [LARGE SCALE GENOMIC DNA]</scope>
    <source>
        <strain evidence="1 2">DSM 29492</strain>
    </source>
</reference>
<dbReference type="Proteomes" id="UP001549106">
    <property type="component" value="Unassembled WGS sequence"/>
</dbReference>
<name>A0ABV2M3K3_9FIRM</name>
<proteinExistence type="predicted"/>
<accession>A0ABV2M3K3</accession>
<evidence type="ECO:0000313" key="2">
    <source>
        <dbReference type="Proteomes" id="UP001549106"/>
    </source>
</evidence>
<evidence type="ECO:0008006" key="3">
    <source>
        <dbReference type="Google" id="ProtNLM"/>
    </source>
</evidence>
<dbReference type="EMBL" id="JBEPMJ010000007">
    <property type="protein sequence ID" value="MET3750013.1"/>
    <property type="molecule type" value="Genomic_DNA"/>
</dbReference>
<gene>
    <name evidence="1" type="ORF">ABID24_001248</name>
</gene>
<organism evidence="1 2">
    <name type="scientific">Blautia caecimuris</name>
    <dbReference type="NCBI Taxonomy" id="1796615"/>
    <lineage>
        <taxon>Bacteria</taxon>
        <taxon>Bacillati</taxon>
        <taxon>Bacillota</taxon>
        <taxon>Clostridia</taxon>
        <taxon>Lachnospirales</taxon>
        <taxon>Lachnospiraceae</taxon>
        <taxon>Blautia</taxon>
    </lineage>
</organism>
<dbReference type="RefSeq" id="WP_257464379.1">
    <property type="nucleotide sequence ID" value="NZ_BAABXP010000008.1"/>
</dbReference>
<comment type="caution">
    <text evidence="1">The sequence shown here is derived from an EMBL/GenBank/DDBJ whole genome shotgun (WGS) entry which is preliminary data.</text>
</comment>